<dbReference type="Gene3D" id="3.40.50.300">
    <property type="entry name" value="P-loop containing nucleotide triphosphate hydrolases"/>
    <property type="match status" value="1"/>
</dbReference>
<evidence type="ECO:0000259" key="4">
    <source>
        <dbReference type="SMART" id="SM00382"/>
    </source>
</evidence>
<dbReference type="SMART" id="SM00382">
    <property type="entry name" value="AAA"/>
    <property type="match status" value="1"/>
</dbReference>
<dbReference type="RefSeq" id="WP_126051198.1">
    <property type="nucleotide sequence ID" value="NZ_QYTV02000005.1"/>
</dbReference>
<comment type="caution">
    <text evidence="5">The sequence shown here is derived from an EMBL/GenBank/DDBJ whole genome shotgun (WGS) entry which is preliminary data.</text>
</comment>
<evidence type="ECO:0000313" key="6">
    <source>
        <dbReference type="Proteomes" id="UP000287156"/>
    </source>
</evidence>
<sequence length="357" mass="40189">MTIERTADLLITQAVQLNASDVHITPRRHDYHIKFRLNGQLTHHKNLPPIAGERLISHLKFMASMDIGEKRKPQSGSWQTYCQNTFVALRISTLPSTLSKESLVIRIFPQNNSFSLETMALFPKSMAKLTSLMSHSHGMIIFTGPTGSGKSSTIYSLAEYCASQLNLNIITLEDPVERQSDRFIQMQVNEKAGITYETGLKAILRHDPDMIFVGEIRDAETAEIAVRAAMTGHLVLTSMHTKNGEGAVYRLLEFGIMPLEIEQTLIGVTAQRLVSLLCPFCGTSCSKYCNGSLIKRAAIFEILEGRRLERVIQMARKSAGSRLFDHAYSLRRLIRKGIALGYIADEEYRRWIFHEGD</sequence>
<accession>A0A429XYJ7</accession>
<dbReference type="PANTHER" id="PTHR30258:SF2">
    <property type="entry name" value="COMG OPERON PROTEIN 1"/>
    <property type="match status" value="1"/>
</dbReference>
<evidence type="ECO:0000256" key="2">
    <source>
        <dbReference type="ARBA" id="ARBA00022741"/>
    </source>
</evidence>
<dbReference type="InterPro" id="IPR027417">
    <property type="entry name" value="P-loop_NTPase"/>
</dbReference>
<dbReference type="InterPro" id="IPR001482">
    <property type="entry name" value="T2SS/T4SS_dom"/>
</dbReference>
<dbReference type="EMBL" id="QYTV02000005">
    <property type="protein sequence ID" value="RST73811.1"/>
    <property type="molecule type" value="Genomic_DNA"/>
</dbReference>
<dbReference type="InterPro" id="IPR047667">
    <property type="entry name" value="ATPase_ComGA"/>
</dbReference>
<dbReference type="InterPro" id="IPR003593">
    <property type="entry name" value="AAA+_ATPase"/>
</dbReference>
<organism evidence="5 6">
    <name type="scientific">Siminovitchia acidinfaciens</name>
    <dbReference type="NCBI Taxonomy" id="2321395"/>
    <lineage>
        <taxon>Bacteria</taxon>
        <taxon>Bacillati</taxon>
        <taxon>Bacillota</taxon>
        <taxon>Bacilli</taxon>
        <taxon>Bacillales</taxon>
        <taxon>Bacillaceae</taxon>
        <taxon>Siminovitchia</taxon>
    </lineage>
</organism>
<evidence type="ECO:0000313" key="5">
    <source>
        <dbReference type="EMBL" id="RST73811.1"/>
    </source>
</evidence>
<comment type="similarity">
    <text evidence="1">Belongs to the GSP E family.</text>
</comment>
<dbReference type="GO" id="GO:0005524">
    <property type="term" value="F:ATP binding"/>
    <property type="evidence" value="ECO:0007669"/>
    <property type="project" value="UniProtKB-KW"/>
</dbReference>
<dbReference type="Proteomes" id="UP000287156">
    <property type="component" value="Unassembled WGS sequence"/>
</dbReference>
<dbReference type="Pfam" id="PF00437">
    <property type="entry name" value="T2SSE"/>
    <property type="match status" value="1"/>
</dbReference>
<proteinExistence type="inferred from homology"/>
<dbReference type="AlphaFoldDB" id="A0A429XYJ7"/>
<dbReference type="NCBIfam" id="NF041000">
    <property type="entry name" value="ATPase_ComGA"/>
    <property type="match status" value="1"/>
</dbReference>
<evidence type="ECO:0000256" key="1">
    <source>
        <dbReference type="ARBA" id="ARBA00006611"/>
    </source>
</evidence>
<keyword evidence="6" id="KW-1185">Reference proteome</keyword>
<keyword evidence="3" id="KW-0067">ATP-binding</keyword>
<name>A0A429XYJ7_9BACI</name>
<dbReference type="GO" id="GO:0005886">
    <property type="term" value="C:plasma membrane"/>
    <property type="evidence" value="ECO:0007669"/>
    <property type="project" value="TreeGrafter"/>
</dbReference>
<dbReference type="PANTHER" id="PTHR30258">
    <property type="entry name" value="TYPE II SECRETION SYSTEM PROTEIN GSPE-RELATED"/>
    <property type="match status" value="1"/>
</dbReference>
<dbReference type="Gene3D" id="3.30.450.90">
    <property type="match status" value="1"/>
</dbReference>
<dbReference type="SUPFAM" id="SSF52540">
    <property type="entry name" value="P-loop containing nucleoside triphosphate hydrolases"/>
    <property type="match status" value="1"/>
</dbReference>
<evidence type="ECO:0000256" key="3">
    <source>
        <dbReference type="ARBA" id="ARBA00022840"/>
    </source>
</evidence>
<keyword evidence="2" id="KW-0547">Nucleotide-binding</keyword>
<dbReference type="OrthoDB" id="9808272at2"/>
<dbReference type="GO" id="GO:0016887">
    <property type="term" value="F:ATP hydrolysis activity"/>
    <property type="evidence" value="ECO:0007669"/>
    <property type="project" value="TreeGrafter"/>
</dbReference>
<feature type="domain" description="AAA+ ATPase" evidence="4">
    <location>
        <begin position="136"/>
        <end position="262"/>
    </location>
</feature>
<reference evidence="5" key="1">
    <citation type="submission" date="2018-12" db="EMBL/GenBank/DDBJ databases">
        <authorList>
            <person name="Sun L."/>
            <person name="Chen Z."/>
        </authorList>
    </citation>
    <scope>NUCLEOTIDE SEQUENCE [LARGE SCALE GENOMIC DNA]</scope>
    <source>
        <strain evidence="5">3-2-2</strain>
    </source>
</reference>
<protein>
    <submittedName>
        <fullName evidence="5">Type II/IV secretion system protein</fullName>
    </submittedName>
</protein>
<gene>
    <name evidence="5" type="ORF">D4T97_013130</name>
</gene>
<dbReference type="CDD" id="cd01129">
    <property type="entry name" value="PulE-GspE-like"/>
    <property type="match status" value="1"/>
</dbReference>